<proteinExistence type="predicted"/>
<protein>
    <submittedName>
        <fullName evidence="5">AraC-like DNA-binding protein</fullName>
    </submittedName>
</protein>
<dbReference type="PROSITE" id="PS01124">
    <property type="entry name" value="HTH_ARAC_FAMILY_2"/>
    <property type="match status" value="1"/>
</dbReference>
<dbReference type="Proteomes" id="UP000626697">
    <property type="component" value="Unassembled WGS sequence"/>
</dbReference>
<dbReference type="SUPFAM" id="SSF51215">
    <property type="entry name" value="Regulatory protein AraC"/>
    <property type="match status" value="1"/>
</dbReference>
<dbReference type="PROSITE" id="PS00041">
    <property type="entry name" value="HTH_ARAC_FAMILY_1"/>
    <property type="match status" value="1"/>
</dbReference>
<evidence type="ECO:0000259" key="4">
    <source>
        <dbReference type="PROSITE" id="PS01124"/>
    </source>
</evidence>
<name>A0ABR6CST5_9BACI</name>
<dbReference type="Pfam" id="PF12833">
    <property type="entry name" value="HTH_18"/>
    <property type="match status" value="1"/>
</dbReference>
<evidence type="ECO:0000313" key="5">
    <source>
        <dbReference type="EMBL" id="MBA9027417.1"/>
    </source>
</evidence>
<dbReference type="InterPro" id="IPR003313">
    <property type="entry name" value="AraC-bd"/>
</dbReference>
<dbReference type="InterPro" id="IPR009057">
    <property type="entry name" value="Homeodomain-like_sf"/>
</dbReference>
<reference evidence="5 6" key="1">
    <citation type="submission" date="2020-08" db="EMBL/GenBank/DDBJ databases">
        <title>Genomic Encyclopedia of Type Strains, Phase IV (KMG-IV): sequencing the most valuable type-strain genomes for metagenomic binning, comparative biology and taxonomic classification.</title>
        <authorList>
            <person name="Goeker M."/>
        </authorList>
    </citation>
    <scope>NUCLEOTIDE SEQUENCE [LARGE SCALE GENOMIC DNA]</scope>
    <source>
        <strain evidence="5 6">DSM 105481</strain>
    </source>
</reference>
<evidence type="ECO:0000256" key="1">
    <source>
        <dbReference type="ARBA" id="ARBA00023015"/>
    </source>
</evidence>
<dbReference type="PANTHER" id="PTHR43280">
    <property type="entry name" value="ARAC-FAMILY TRANSCRIPTIONAL REGULATOR"/>
    <property type="match status" value="1"/>
</dbReference>
<feature type="domain" description="HTH araC/xylS-type" evidence="4">
    <location>
        <begin position="188"/>
        <end position="286"/>
    </location>
</feature>
<dbReference type="InterPro" id="IPR018062">
    <property type="entry name" value="HTH_AraC-typ_CS"/>
</dbReference>
<comment type="caution">
    <text evidence="5">The sequence shown here is derived from an EMBL/GenBank/DDBJ whole genome shotgun (WGS) entry which is preliminary data.</text>
</comment>
<dbReference type="SMART" id="SM00342">
    <property type="entry name" value="HTH_ARAC"/>
    <property type="match status" value="1"/>
</dbReference>
<dbReference type="RefSeq" id="WP_182502898.1">
    <property type="nucleotide sequence ID" value="NZ_JACJHX010000007.1"/>
</dbReference>
<dbReference type="InterPro" id="IPR020449">
    <property type="entry name" value="Tscrpt_reg_AraC-type_HTH"/>
</dbReference>
<accession>A0ABR6CST5</accession>
<dbReference type="Gene3D" id="1.10.10.60">
    <property type="entry name" value="Homeodomain-like"/>
    <property type="match status" value="2"/>
</dbReference>
<dbReference type="EMBL" id="JACJHX010000007">
    <property type="protein sequence ID" value="MBA9027417.1"/>
    <property type="molecule type" value="Genomic_DNA"/>
</dbReference>
<evidence type="ECO:0000256" key="2">
    <source>
        <dbReference type="ARBA" id="ARBA00023125"/>
    </source>
</evidence>
<evidence type="ECO:0000256" key="3">
    <source>
        <dbReference type="ARBA" id="ARBA00023163"/>
    </source>
</evidence>
<dbReference type="Pfam" id="PF02311">
    <property type="entry name" value="AraC_binding"/>
    <property type="match status" value="1"/>
</dbReference>
<keyword evidence="2" id="KW-0238">DNA-binding</keyword>
<dbReference type="InterPro" id="IPR018060">
    <property type="entry name" value="HTH_AraC"/>
</dbReference>
<dbReference type="InterPro" id="IPR037923">
    <property type="entry name" value="HTH-like"/>
</dbReference>
<dbReference type="CDD" id="cd02208">
    <property type="entry name" value="cupin_RmlC-like"/>
    <property type="match status" value="1"/>
</dbReference>
<gene>
    <name evidence="5" type="ORF">HNP81_002707</name>
</gene>
<dbReference type="SUPFAM" id="SSF46689">
    <property type="entry name" value="Homeodomain-like"/>
    <property type="match status" value="2"/>
</dbReference>
<keyword evidence="3" id="KW-0804">Transcription</keyword>
<keyword evidence="6" id="KW-1185">Reference proteome</keyword>
<sequence length="291" mass="33667">MQPIQKLFNPDNFFPFQIVYKDTKSVEVELPYHFHDWYEIVYVYDGNGTFFIDHSILSMEKGSIFIIPGNTLHRAIPDYENPVTSTAIFFNPILIQNRILGDSFSYFHIFEESLRLNNFKYKLDGIDEQIVFANFLETIQLEVCQETLGYRHATLLELQALLLYLGRIMTSCRSTAKAAEFSGPIWMKDILGYIEENYTLGISLDQLSQFGNVSTAHLSRVFKQMTGFNVSDYITTKKIIKAKELLLSTDEKINTIALECGFESLPHFHRTFKKLIGSTPSTFRKKKIEEM</sequence>
<organism evidence="5 6">
    <name type="scientific">Peribacillus huizhouensis</name>
    <dbReference type="NCBI Taxonomy" id="1501239"/>
    <lineage>
        <taxon>Bacteria</taxon>
        <taxon>Bacillati</taxon>
        <taxon>Bacillota</taxon>
        <taxon>Bacilli</taxon>
        <taxon>Bacillales</taxon>
        <taxon>Bacillaceae</taxon>
        <taxon>Peribacillus</taxon>
    </lineage>
</organism>
<dbReference type="Gene3D" id="2.60.120.10">
    <property type="entry name" value="Jelly Rolls"/>
    <property type="match status" value="1"/>
</dbReference>
<evidence type="ECO:0000313" key="6">
    <source>
        <dbReference type="Proteomes" id="UP000626697"/>
    </source>
</evidence>
<dbReference type="PANTHER" id="PTHR43280:SF28">
    <property type="entry name" value="HTH-TYPE TRANSCRIPTIONAL ACTIVATOR RHAS"/>
    <property type="match status" value="1"/>
</dbReference>
<dbReference type="PRINTS" id="PR00032">
    <property type="entry name" value="HTHARAC"/>
</dbReference>
<keyword evidence="1" id="KW-0805">Transcription regulation</keyword>
<dbReference type="InterPro" id="IPR014710">
    <property type="entry name" value="RmlC-like_jellyroll"/>
</dbReference>